<dbReference type="EMBL" id="CP030280">
    <property type="protein sequence ID" value="AWY99451.1"/>
    <property type="molecule type" value="Genomic_DNA"/>
</dbReference>
<protein>
    <recommendedName>
        <fullName evidence="4">DUF3784 domain-containing protein</fullName>
    </recommendedName>
</protein>
<dbReference type="OrthoDB" id="2004016at2"/>
<keyword evidence="1" id="KW-0472">Membrane</keyword>
<evidence type="ECO:0000313" key="3">
    <source>
        <dbReference type="Proteomes" id="UP000250003"/>
    </source>
</evidence>
<feature type="transmembrane region" description="Helical" evidence="1">
    <location>
        <begin position="6"/>
        <end position="22"/>
    </location>
</feature>
<evidence type="ECO:0000313" key="2">
    <source>
        <dbReference type="EMBL" id="AWY99451.1"/>
    </source>
</evidence>
<gene>
    <name evidence="2" type="ORF">DQQ01_09660</name>
</gene>
<feature type="transmembrane region" description="Helical" evidence="1">
    <location>
        <begin position="77"/>
        <end position="97"/>
    </location>
</feature>
<accession>A0A2Z4UEI8</accession>
<organism evidence="2 3">
    <name type="scientific">Blautia argi</name>
    <dbReference type="NCBI Taxonomy" id="1912897"/>
    <lineage>
        <taxon>Bacteria</taxon>
        <taxon>Bacillati</taxon>
        <taxon>Bacillota</taxon>
        <taxon>Clostridia</taxon>
        <taxon>Lachnospirales</taxon>
        <taxon>Lachnospiraceae</taxon>
        <taxon>Blautia</taxon>
    </lineage>
</organism>
<keyword evidence="1" id="KW-0812">Transmembrane</keyword>
<proteinExistence type="predicted"/>
<dbReference type="Pfam" id="PF12650">
    <property type="entry name" value="DUF3784"/>
    <property type="match status" value="1"/>
</dbReference>
<sequence>MFLVIFDIFMALIMYLSGFTFYKSRGKGCDFLSGYNMRSEEERKKYDENAMCRTYGKNMMLMAAPFIIGAVLDVLKPGMGCILAWIIWIIQFLFLMMKRTKLERGRMNTGTHLDEQKAFGKDKKTDM</sequence>
<evidence type="ECO:0008006" key="4">
    <source>
        <dbReference type="Google" id="ProtNLM"/>
    </source>
</evidence>
<reference evidence="3" key="1">
    <citation type="submission" date="2018-06" db="EMBL/GenBank/DDBJ databases">
        <title>Description of Blautia argi sp. nov., a new anaerobic isolated from dog feces.</title>
        <authorList>
            <person name="Chang Y.-H."/>
            <person name="Paek J."/>
            <person name="Shin Y."/>
        </authorList>
    </citation>
    <scope>NUCLEOTIDE SEQUENCE [LARGE SCALE GENOMIC DNA]</scope>
    <source>
        <strain evidence="3">KCTC 15426</strain>
    </source>
</reference>
<evidence type="ECO:0000256" key="1">
    <source>
        <dbReference type="SAM" id="Phobius"/>
    </source>
</evidence>
<dbReference type="KEGG" id="blau:DQQ01_09660"/>
<name>A0A2Z4UEI8_9FIRM</name>
<dbReference type="InterPro" id="IPR017259">
    <property type="entry name" value="UCP037672"/>
</dbReference>
<dbReference type="AlphaFoldDB" id="A0A2Z4UEI8"/>
<keyword evidence="1" id="KW-1133">Transmembrane helix</keyword>
<dbReference type="Proteomes" id="UP000250003">
    <property type="component" value="Chromosome"/>
</dbReference>
<keyword evidence="3" id="KW-1185">Reference proteome</keyword>